<gene>
    <name evidence="2" type="ORF">HYC85_015655</name>
</gene>
<dbReference type="EMBL" id="JACBKZ010000007">
    <property type="protein sequence ID" value="KAF5945427.1"/>
    <property type="molecule type" value="Genomic_DNA"/>
</dbReference>
<evidence type="ECO:0000313" key="2">
    <source>
        <dbReference type="EMBL" id="KAF5945427.1"/>
    </source>
</evidence>
<accession>A0A7J7GYH6</accession>
<evidence type="ECO:0000256" key="1">
    <source>
        <dbReference type="SAM" id="Coils"/>
    </source>
</evidence>
<name>A0A7J7GYH6_CAMSI</name>
<dbReference type="AlphaFoldDB" id="A0A7J7GYH6"/>
<protein>
    <submittedName>
        <fullName evidence="2">Uncharacterized protein</fullName>
    </submittedName>
</protein>
<sequence>MERERFKEELTRAENRIATVELGQMVIEENIKAVTRQLHKLRSDYEALRISMETMKGQHEIELKASIDATRNEATAVYADQKNKLENFFFREGWRLAMKQMGVAESSKLFSRVPLPNPKIFIPPKLDNL</sequence>
<proteinExistence type="predicted"/>
<feature type="coiled-coil region" evidence="1">
    <location>
        <begin position="3"/>
        <end position="51"/>
    </location>
</feature>
<evidence type="ECO:0000313" key="3">
    <source>
        <dbReference type="Proteomes" id="UP000593564"/>
    </source>
</evidence>
<dbReference type="Proteomes" id="UP000593564">
    <property type="component" value="Unassembled WGS sequence"/>
</dbReference>
<comment type="caution">
    <text evidence="2">The sequence shown here is derived from an EMBL/GenBank/DDBJ whole genome shotgun (WGS) entry which is preliminary data.</text>
</comment>
<reference evidence="2 3" key="2">
    <citation type="submission" date="2020-07" db="EMBL/GenBank/DDBJ databases">
        <title>Genome assembly of wild tea tree DASZ reveals pedigree and selection history of tea varieties.</title>
        <authorList>
            <person name="Zhang W."/>
        </authorList>
    </citation>
    <scope>NUCLEOTIDE SEQUENCE [LARGE SCALE GENOMIC DNA]</scope>
    <source>
        <strain evidence="3">cv. G240</strain>
        <tissue evidence="2">Leaf</tissue>
    </source>
</reference>
<keyword evidence="1" id="KW-0175">Coiled coil</keyword>
<reference evidence="3" key="1">
    <citation type="journal article" date="2020" name="Nat. Commun.">
        <title>Genome assembly of wild tea tree DASZ reveals pedigree and selection history of tea varieties.</title>
        <authorList>
            <person name="Zhang W."/>
            <person name="Zhang Y."/>
            <person name="Qiu H."/>
            <person name="Guo Y."/>
            <person name="Wan H."/>
            <person name="Zhang X."/>
            <person name="Scossa F."/>
            <person name="Alseekh S."/>
            <person name="Zhang Q."/>
            <person name="Wang P."/>
            <person name="Xu L."/>
            <person name="Schmidt M.H."/>
            <person name="Jia X."/>
            <person name="Li D."/>
            <person name="Zhu A."/>
            <person name="Guo F."/>
            <person name="Chen W."/>
            <person name="Ni D."/>
            <person name="Usadel B."/>
            <person name="Fernie A.R."/>
            <person name="Wen W."/>
        </authorList>
    </citation>
    <scope>NUCLEOTIDE SEQUENCE [LARGE SCALE GENOMIC DNA]</scope>
    <source>
        <strain evidence="3">cv. G240</strain>
    </source>
</reference>
<keyword evidence="3" id="KW-1185">Reference proteome</keyword>
<organism evidence="2 3">
    <name type="scientific">Camellia sinensis</name>
    <name type="common">Tea plant</name>
    <name type="synonym">Thea sinensis</name>
    <dbReference type="NCBI Taxonomy" id="4442"/>
    <lineage>
        <taxon>Eukaryota</taxon>
        <taxon>Viridiplantae</taxon>
        <taxon>Streptophyta</taxon>
        <taxon>Embryophyta</taxon>
        <taxon>Tracheophyta</taxon>
        <taxon>Spermatophyta</taxon>
        <taxon>Magnoliopsida</taxon>
        <taxon>eudicotyledons</taxon>
        <taxon>Gunneridae</taxon>
        <taxon>Pentapetalae</taxon>
        <taxon>asterids</taxon>
        <taxon>Ericales</taxon>
        <taxon>Theaceae</taxon>
        <taxon>Camellia</taxon>
    </lineage>
</organism>